<gene>
    <name evidence="2" type="ORF">B0T11DRAFT_294592</name>
</gene>
<dbReference type="InterPro" id="IPR008972">
    <property type="entry name" value="Cupredoxin"/>
</dbReference>
<dbReference type="PANTHER" id="PTHR34883">
    <property type="entry name" value="SERINE-RICH PROTEIN, PUTATIVE-RELATED-RELATED"/>
    <property type="match status" value="1"/>
</dbReference>
<keyword evidence="3" id="KW-1185">Reference proteome</keyword>
<feature type="region of interest" description="Disordered" evidence="1">
    <location>
        <begin position="130"/>
        <end position="158"/>
    </location>
</feature>
<dbReference type="EMBL" id="JAGPXD010000001">
    <property type="protein sequence ID" value="KAH7377227.1"/>
    <property type="molecule type" value="Genomic_DNA"/>
</dbReference>
<feature type="compositionally biased region" description="Polar residues" evidence="1">
    <location>
        <begin position="145"/>
        <end position="158"/>
    </location>
</feature>
<organism evidence="2 3">
    <name type="scientific">Plectosphaerella cucumerina</name>
    <dbReference type="NCBI Taxonomy" id="40658"/>
    <lineage>
        <taxon>Eukaryota</taxon>
        <taxon>Fungi</taxon>
        <taxon>Dikarya</taxon>
        <taxon>Ascomycota</taxon>
        <taxon>Pezizomycotina</taxon>
        <taxon>Sordariomycetes</taxon>
        <taxon>Hypocreomycetidae</taxon>
        <taxon>Glomerellales</taxon>
        <taxon>Plectosphaerellaceae</taxon>
        <taxon>Plectosphaerella</taxon>
    </lineage>
</organism>
<comment type="caution">
    <text evidence="2">The sequence shown here is derived from an EMBL/GenBank/DDBJ whole genome shotgun (WGS) entry which is preliminary data.</text>
</comment>
<evidence type="ECO:0008006" key="4">
    <source>
        <dbReference type="Google" id="ProtNLM"/>
    </source>
</evidence>
<proteinExistence type="predicted"/>
<sequence>MTAGTIFLMCMSSHDVSRSCRLPSVACAHYKVRPTSRQNQGYDTFMSRTGQRPRQNAAIFITMESPTSSNHPPAMTHTINVGASSLFAVRINDSGPVFYYCSTAHSCVYEGMIGVINPSQKQYLADTTLQLSPGDSYPTEGPPSSAGSTGNEQDGRQVTGQDTAHWGLSTNHVIAIGATVALVCLAMIAAPKPHIPEDTPVAMDRRLSVAAPQQAAGPGRPSMNVTLHQNDRSNDDLRSGMPDIASATDPPTVRDQACGVYSELPASPSVAQAVLQQVPPPYSHVGRRFSWEVGSENTYHPSKMTR</sequence>
<evidence type="ECO:0000313" key="3">
    <source>
        <dbReference type="Proteomes" id="UP000813385"/>
    </source>
</evidence>
<dbReference type="OrthoDB" id="2331100at2759"/>
<dbReference type="PANTHER" id="PTHR34883:SF8">
    <property type="entry name" value="EXTRACELLULAR SERINE-RICH PROTEIN (AFU_ORTHOLOGUE AFUA_6G00670)"/>
    <property type="match status" value="1"/>
</dbReference>
<protein>
    <recommendedName>
        <fullName evidence="4">Extracellular serine-rich protein</fullName>
    </recommendedName>
</protein>
<name>A0A8K0TUP7_9PEZI</name>
<accession>A0A8K0TUP7</accession>
<reference evidence="2" key="1">
    <citation type="journal article" date="2021" name="Nat. Commun.">
        <title>Genetic determinants of endophytism in the Arabidopsis root mycobiome.</title>
        <authorList>
            <person name="Mesny F."/>
            <person name="Miyauchi S."/>
            <person name="Thiergart T."/>
            <person name="Pickel B."/>
            <person name="Atanasova L."/>
            <person name="Karlsson M."/>
            <person name="Huettel B."/>
            <person name="Barry K.W."/>
            <person name="Haridas S."/>
            <person name="Chen C."/>
            <person name="Bauer D."/>
            <person name="Andreopoulos W."/>
            <person name="Pangilinan J."/>
            <person name="LaButti K."/>
            <person name="Riley R."/>
            <person name="Lipzen A."/>
            <person name="Clum A."/>
            <person name="Drula E."/>
            <person name="Henrissat B."/>
            <person name="Kohler A."/>
            <person name="Grigoriev I.V."/>
            <person name="Martin F.M."/>
            <person name="Hacquard S."/>
        </authorList>
    </citation>
    <scope>NUCLEOTIDE SEQUENCE</scope>
    <source>
        <strain evidence="2">MPI-CAGE-AT-0016</strain>
    </source>
</reference>
<dbReference type="Proteomes" id="UP000813385">
    <property type="component" value="Unassembled WGS sequence"/>
</dbReference>
<evidence type="ECO:0000256" key="1">
    <source>
        <dbReference type="SAM" id="MobiDB-lite"/>
    </source>
</evidence>
<dbReference type="AlphaFoldDB" id="A0A8K0TUP7"/>
<dbReference type="InterPro" id="IPR052953">
    <property type="entry name" value="Ser-rich/MCO-related"/>
</dbReference>
<evidence type="ECO:0000313" key="2">
    <source>
        <dbReference type="EMBL" id="KAH7377227.1"/>
    </source>
</evidence>
<dbReference type="SUPFAM" id="SSF49503">
    <property type="entry name" value="Cupredoxins"/>
    <property type="match status" value="1"/>
</dbReference>